<organism evidence="1">
    <name type="scientific">marine sediment metagenome</name>
    <dbReference type="NCBI Taxonomy" id="412755"/>
    <lineage>
        <taxon>unclassified sequences</taxon>
        <taxon>metagenomes</taxon>
        <taxon>ecological metagenomes</taxon>
    </lineage>
</organism>
<gene>
    <name evidence="1" type="ORF">S12H4_14067</name>
</gene>
<protein>
    <recommendedName>
        <fullName evidence="2">Methyltransferase type 11 domain-containing protein</fullName>
    </recommendedName>
</protein>
<dbReference type="AlphaFoldDB" id="X1SW25"/>
<dbReference type="EMBL" id="BARW01006696">
    <property type="protein sequence ID" value="GAI79525.1"/>
    <property type="molecule type" value="Genomic_DNA"/>
</dbReference>
<dbReference type="SUPFAM" id="SSF53335">
    <property type="entry name" value="S-adenosyl-L-methionine-dependent methyltransferases"/>
    <property type="match status" value="1"/>
</dbReference>
<feature type="non-terminal residue" evidence="1">
    <location>
        <position position="1"/>
    </location>
</feature>
<proteinExistence type="predicted"/>
<dbReference type="InterPro" id="IPR029063">
    <property type="entry name" value="SAM-dependent_MTases_sf"/>
</dbReference>
<evidence type="ECO:0000313" key="1">
    <source>
        <dbReference type="EMBL" id="GAI79525.1"/>
    </source>
</evidence>
<comment type="caution">
    <text evidence="1">The sequence shown here is derived from an EMBL/GenBank/DDBJ whole genome shotgun (WGS) entry which is preliminary data.</text>
</comment>
<name>X1SW25_9ZZZZ</name>
<sequence>LPFKSGTFAAAMTFSTLEHLWNPFLATSEVHRVLSENARFAGEAAFLEAMHDNSCFHMSPIGLEKCLGATGFQVESFAVRL</sequence>
<evidence type="ECO:0008006" key="2">
    <source>
        <dbReference type="Google" id="ProtNLM"/>
    </source>
</evidence>
<accession>X1SW25</accession>
<dbReference type="Gene3D" id="3.40.50.150">
    <property type="entry name" value="Vaccinia Virus protein VP39"/>
    <property type="match status" value="1"/>
</dbReference>
<reference evidence="1" key="1">
    <citation type="journal article" date="2014" name="Front. Microbiol.">
        <title>High frequency of phylogenetically diverse reductive dehalogenase-homologous genes in deep subseafloor sedimentary metagenomes.</title>
        <authorList>
            <person name="Kawai M."/>
            <person name="Futagami T."/>
            <person name="Toyoda A."/>
            <person name="Takaki Y."/>
            <person name="Nishi S."/>
            <person name="Hori S."/>
            <person name="Arai W."/>
            <person name="Tsubouchi T."/>
            <person name="Morono Y."/>
            <person name="Uchiyama I."/>
            <person name="Ito T."/>
            <person name="Fujiyama A."/>
            <person name="Inagaki F."/>
            <person name="Takami H."/>
        </authorList>
    </citation>
    <scope>NUCLEOTIDE SEQUENCE</scope>
    <source>
        <strain evidence="1">Expedition CK06-06</strain>
    </source>
</reference>